<comment type="similarity">
    <text evidence="5 17">Belongs to the universal ribosomal protein uL22 family.</text>
</comment>
<keyword evidence="16 17" id="KW-0687">Ribonucleoprotein</keyword>
<evidence type="ECO:0000256" key="11">
    <source>
        <dbReference type="ARBA" id="ARBA00022919"/>
    </source>
</evidence>
<evidence type="ECO:0000256" key="12">
    <source>
        <dbReference type="ARBA" id="ARBA00022980"/>
    </source>
</evidence>
<evidence type="ECO:0000256" key="13">
    <source>
        <dbReference type="ARBA" id="ARBA00022989"/>
    </source>
</evidence>
<gene>
    <name evidence="20" type="ORF">niasHT_015673</name>
</gene>
<keyword evidence="7 18" id="KW-0812">Transmembrane</keyword>
<dbReference type="SUPFAM" id="SSF56219">
    <property type="entry name" value="DNase I-like"/>
    <property type="match status" value="1"/>
</dbReference>
<evidence type="ECO:0000259" key="19">
    <source>
        <dbReference type="Pfam" id="PF03372"/>
    </source>
</evidence>
<dbReference type="InterPro" id="IPR036394">
    <property type="entry name" value="Ribosomal_uL22_sf"/>
</dbReference>
<dbReference type="InterPro" id="IPR005135">
    <property type="entry name" value="Endo/exonuclease/phosphatase"/>
</dbReference>
<evidence type="ECO:0000256" key="17">
    <source>
        <dbReference type="RuleBase" id="RU004005"/>
    </source>
</evidence>
<evidence type="ECO:0000256" key="2">
    <source>
        <dbReference type="ARBA" id="ARBA00004760"/>
    </source>
</evidence>
<evidence type="ECO:0000256" key="14">
    <source>
        <dbReference type="ARBA" id="ARBA00023098"/>
    </source>
</evidence>
<evidence type="ECO:0000256" key="1">
    <source>
        <dbReference type="ARBA" id="ARBA00004141"/>
    </source>
</evidence>
<comment type="similarity">
    <text evidence="4">Belongs to the neutral sphingomyelinase family.</text>
</comment>
<proteinExistence type="inferred from homology"/>
<dbReference type="PANTHER" id="PTHR16320">
    <property type="entry name" value="SPHINGOMYELINASE FAMILY MEMBER"/>
    <property type="match status" value="1"/>
</dbReference>
<dbReference type="InterPro" id="IPR001063">
    <property type="entry name" value="Ribosomal_uL22"/>
</dbReference>
<evidence type="ECO:0000256" key="18">
    <source>
        <dbReference type="SAM" id="Phobius"/>
    </source>
</evidence>
<keyword evidence="9" id="KW-0378">Hydrolase</keyword>
<accession>A0ABD2L4B6</accession>
<evidence type="ECO:0000256" key="4">
    <source>
        <dbReference type="ARBA" id="ARBA00006335"/>
    </source>
</evidence>
<feature type="transmembrane region" description="Helical" evidence="18">
    <location>
        <begin position="352"/>
        <end position="377"/>
    </location>
</feature>
<dbReference type="AlphaFoldDB" id="A0ABD2L4B6"/>
<evidence type="ECO:0000256" key="3">
    <source>
        <dbReference type="ARBA" id="ARBA00004991"/>
    </source>
</evidence>
<dbReference type="GO" id="GO:0006665">
    <property type="term" value="P:sphingolipid metabolic process"/>
    <property type="evidence" value="ECO:0007669"/>
    <property type="project" value="UniProtKB-KW"/>
</dbReference>
<keyword evidence="11" id="KW-0746">Sphingolipid metabolism</keyword>
<dbReference type="Pfam" id="PF00237">
    <property type="entry name" value="Ribosomal_L22"/>
    <property type="match status" value="1"/>
</dbReference>
<dbReference type="Proteomes" id="UP001620626">
    <property type="component" value="Unassembled WGS sequence"/>
</dbReference>
<comment type="pathway">
    <text evidence="3">Sphingolipid metabolism.</text>
</comment>
<evidence type="ECO:0000256" key="9">
    <source>
        <dbReference type="ARBA" id="ARBA00022801"/>
    </source>
</evidence>
<dbReference type="GO" id="GO:1990904">
    <property type="term" value="C:ribonucleoprotein complex"/>
    <property type="evidence" value="ECO:0007669"/>
    <property type="project" value="UniProtKB-KW"/>
</dbReference>
<evidence type="ECO:0000313" key="21">
    <source>
        <dbReference type="Proteomes" id="UP001620626"/>
    </source>
</evidence>
<protein>
    <recommendedName>
        <fullName evidence="6">sphingomyelin phosphodiesterase</fullName>
        <ecNumber evidence="6">3.1.4.12</ecNumber>
    </recommendedName>
</protein>
<dbReference type="GO" id="GO:0004767">
    <property type="term" value="F:sphingomyelin phosphodiesterase activity"/>
    <property type="evidence" value="ECO:0007669"/>
    <property type="project" value="UniProtKB-EC"/>
</dbReference>
<evidence type="ECO:0000313" key="20">
    <source>
        <dbReference type="EMBL" id="KAL3110070.1"/>
    </source>
</evidence>
<keyword evidence="14" id="KW-0443">Lipid metabolism</keyword>
<comment type="caution">
    <text evidence="20">The sequence shown here is derived from an EMBL/GenBank/DDBJ whole genome shotgun (WGS) entry which is preliminary data.</text>
</comment>
<dbReference type="GO" id="GO:0046872">
    <property type="term" value="F:metal ion binding"/>
    <property type="evidence" value="ECO:0007669"/>
    <property type="project" value="UniProtKB-KW"/>
</dbReference>
<dbReference type="InterPro" id="IPR038772">
    <property type="entry name" value="Sph/SMPD2-like"/>
</dbReference>
<dbReference type="Gene3D" id="3.60.10.10">
    <property type="entry name" value="Endonuclease/exonuclease/phosphatase"/>
    <property type="match status" value="1"/>
</dbReference>
<evidence type="ECO:0000256" key="7">
    <source>
        <dbReference type="ARBA" id="ARBA00022692"/>
    </source>
</evidence>
<feature type="transmembrane region" description="Helical" evidence="18">
    <location>
        <begin position="328"/>
        <end position="346"/>
    </location>
</feature>
<dbReference type="GO" id="GO:0016020">
    <property type="term" value="C:membrane"/>
    <property type="evidence" value="ECO:0007669"/>
    <property type="project" value="UniProtKB-SubCell"/>
</dbReference>
<dbReference type="EC" id="3.1.4.12" evidence="6"/>
<evidence type="ECO:0000256" key="5">
    <source>
        <dbReference type="ARBA" id="ARBA00009451"/>
    </source>
</evidence>
<comment type="subcellular location">
    <subcellularLocation>
        <location evidence="1">Membrane</location>
        <topology evidence="1">Multi-pass membrane protein</topology>
    </subcellularLocation>
</comment>
<keyword evidence="12 17" id="KW-0689">Ribosomal protein</keyword>
<keyword evidence="15 18" id="KW-0472">Membrane</keyword>
<dbReference type="Gene3D" id="3.90.470.10">
    <property type="entry name" value="Ribosomal protein L22/L17"/>
    <property type="match status" value="1"/>
</dbReference>
<dbReference type="GO" id="GO:0005840">
    <property type="term" value="C:ribosome"/>
    <property type="evidence" value="ECO:0007669"/>
    <property type="project" value="UniProtKB-KW"/>
</dbReference>
<keyword evidence="10" id="KW-0460">Magnesium</keyword>
<dbReference type="SUPFAM" id="SSF54843">
    <property type="entry name" value="Ribosomal protein L22"/>
    <property type="match status" value="1"/>
</dbReference>
<feature type="domain" description="Endonuclease/exonuclease/phosphatase" evidence="19">
    <location>
        <begin position="11"/>
        <end position="276"/>
    </location>
</feature>
<keyword evidence="8" id="KW-0479">Metal-binding</keyword>
<keyword evidence="21" id="KW-1185">Reference proteome</keyword>
<keyword evidence="13 18" id="KW-1133">Transmembrane helix</keyword>
<dbReference type="InterPro" id="IPR036691">
    <property type="entry name" value="Endo/exonu/phosph_ase_sf"/>
</dbReference>
<name>A0ABD2L4B6_9BILA</name>
<evidence type="ECO:0000256" key="15">
    <source>
        <dbReference type="ARBA" id="ARBA00023136"/>
    </source>
</evidence>
<reference evidence="20 21" key="1">
    <citation type="submission" date="2024-10" db="EMBL/GenBank/DDBJ databases">
        <authorList>
            <person name="Kim D."/>
        </authorList>
    </citation>
    <scope>NUCLEOTIDE SEQUENCE [LARGE SCALE GENOMIC DNA]</scope>
    <source>
        <strain evidence="20">BH-2024</strain>
    </source>
</reference>
<evidence type="ECO:0000256" key="10">
    <source>
        <dbReference type="ARBA" id="ARBA00022842"/>
    </source>
</evidence>
<sequence length="636" mass="74714">MQCAYRFNVATLNCWLLPHPWPIGSKHKQFRLQKLIDELKNSRFDVIALQEVWSEKIFLQIAHELNGFFPHSHYFHSGFTGSGTCVISKHPIVSTLLHRYSLNGFPHHVHRGDWFGGKIVGMVEIMVEQYRIAFYTTHLHAEYNRENDLFLPHRISQCFEMSQFIRHTSRGSDFVVVVGDFNLEPNDLGYHLIKNIAQLYDAWEIRSNLVDISQENGMTCERPDNFYTCKYVLQQCPSGKRLDYIMYRSGKTELCLVECANCFNKIPGSELNFSDHIGLSATFSFGHEKLSETLSERMRQIATERELLTKSLKVIEEGEVRVLWDRRLFLGLCVVLIALTVATANIDLTVPYVYAAVALFRFMLTLFIGFSFWYGFIGLTIEMKALKETKYSIKKLLRSFFHFNFRSMRRLPPAPRIAPFSPIQRFEKQFPKIYYAPEWRLDESGKRMTKGAEEKYSPMNNYGVTPDKWEYMNKVVWPPNYVVPETGKSKPREVFHCMESIHTSPKKMHTVYQFALNMVVDEAIQQLRNHQKKPTFLLADLIEEAKERARKEFFIENPGKMFVAETFHIQSKIVKGARRHAHEKWHPMRYRYINLFVRLQEGDPPKSKKREPDPDGWDKMDNYYAFLRSRDFIYSI</sequence>
<evidence type="ECO:0000256" key="16">
    <source>
        <dbReference type="ARBA" id="ARBA00023274"/>
    </source>
</evidence>
<dbReference type="Pfam" id="PF03372">
    <property type="entry name" value="Exo_endo_phos"/>
    <property type="match status" value="1"/>
</dbReference>
<dbReference type="PANTHER" id="PTHR16320:SF24">
    <property type="entry name" value="PHOSPHODIESTERASE, PUTATIVE-RELATED"/>
    <property type="match status" value="1"/>
</dbReference>
<evidence type="ECO:0000256" key="6">
    <source>
        <dbReference type="ARBA" id="ARBA00012369"/>
    </source>
</evidence>
<comment type="pathway">
    <text evidence="2">Lipid metabolism; sphingolipid metabolism.</text>
</comment>
<dbReference type="EMBL" id="JBICBT010000549">
    <property type="protein sequence ID" value="KAL3110070.1"/>
    <property type="molecule type" value="Genomic_DNA"/>
</dbReference>
<organism evidence="20 21">
    <name type="scientific">Heterodera trifolii</name>
    <dbReference type="NCBI Taxonomy" id="157864"/>
    <lineage>
        <taxon>Eukaryota</taxon>
        <taxon>Metazoa</taxon>
        <taxon>Ecdysozoa</taxon>
        <taxon>Nematoda</taxon>
        <taxon>Chromadorea</taxon>
        <taxon>Rhabditida</taxon>
        <taxon>Tylenchina</taxon>
        <taxon>Tylenchomorpha</taxon>
        <taxon>Tylenchoidea</taxon>
        <taxon>Heteroderidae</taxon>
        <taxon>Heteroderinae</taxon>
        <taxon>Heterodera</taxon>
    </lineage>
</organism>
<evidence type="ECO:0000256" key="8">
    <source>
        <dbReference type="ARBA" id="ARBA00022723"/>
    </source>
</evidence>